<evidence type="ECO:0000259" key="9">
    <source>
        <dbReference type="Pfam" id="PF17801"/>
    </source>
</evidence>
<keyword evidence="6 7" id="KW-0326">Glycosidase</keyword>
<keyword evidence="5 7" id="KW-0378">Hydrolase</keyword>
<dbReference type="PANTHER" id="PTHR11452:SF75">
    <property type="entry name" value="ALPHA-GALACTOSIDASE MEL1"/>
    <property type="match status" value="1"/>
</dbReference>
<evidence type="ECO:0000256" key="6">
    <source>
        <dbReference type="ARBA" id="ARBA00023295"/>
    </source>
</evidence>
<name>L1JCX6_GUITC</name>
<dbReference type="EC" id="3.2.1.22" evidence="3 7"/>
<evidence type="ECO:0000256" key="3">
    <source>
        <dbReference type="ARBA" id="ARBA00012755"/>
    </source>
</evidence>
<dbReference type="SUPFAM" id="SSF51445">
    <property type="entry name" value="(Trans)glycosidases"/>
    <property type="match status" value="1"/>
</dbReference>
<dbReference type="PANTHER" id="PTHR11452">
    <property type="entry name" value="ALPHA-GALACTOSIDASE/ALPHA-N-ACETYLGALACTOSAMINIDASE"/>
    <property type="match status" value="1"/>
</dbReference>
<dbReference type="SUPFAM" id="SSF51011">
    <property type="entry name" value="Glycosyl hydrolase domain"/>
    <property type="match status" value="1"/>
</dbReference>
<dbReference type="InterPro" id="IPR041233">
    <property type="entry name" value="Melibiase_C"/>
</dbReference>
<dbReference type="Pfam" id="PF16499">
    <property type="entry name" value="Melibiase_2"/>
    <property type="match status" value="1"/>
</dbReference>
<dbReference type="GO" id="GO:0004557">
    <property type="term" value="F:alpha-galactosidase activity"/>
    <property type="evidence" value="ECO:0007669"/>
    <property type="project" value="UniProtKB-EC"/>
</dbReference>
<feature type="compositionally biased region" description="Gly residues" evidence="8">
    <location>
        <begin position="1"/>
        <end position="10"/>
    </location>
</feature>
<dbReference type="PRINTS" id="PR00740">
    <property type="entry name" value="GLHYDRLASE27"/>
</dbReference>
<dbReference type="GeneID" id="17303028"/>
<feature type="region of interest" description="Disordered" evidence="8">
    <location>
        <begin position="1"/>
        <end position="44"/>
    </location>
</feature>
<dbReference type="OrthoDB" id="5795902at2759"/>
<evidence type="ECO:0000313" key="12">
    <source>
        <dbReference type="Proteomes" id="UP000011087"/>
    </source>
</evidence>
<dbReference type="Gene3D" id="2.60.40.1180">
    <property type="entry name" value="Golgi alpha-mannosidase II"/>
    <property type="match status" value="1"/>
</dbReference>
<dbReference type="HOGENOM" id="CLU_013093_1_1_1"/>
<reference evidence="11" key="3">
    <citation type="submission" date="2016-03" db="UniProtKB">
        <authorList>
            <consortium name="EnsemblProtists"/>
        </authorList>
    </citation>
    <scope>IDENTIFICATION</scope>
</reference>
<evidence type="ECO:0000256" key="2">
    <source>
        <dbReference type="ARBA" id="ARBA00009743"/>
    </source>
</evidence>
<feature type="compositionally biased region" description="Low complexity" evidence="8">
    <location>
        <begin position="33"/>
        <end position="44"/>
    </location>
</feature>
<accession>L1JCX6</accession>
<dbReference type="Gene3D" id="3.20.20.70">
    <property type="entry name" value="Aldolase class I"/>
    <property type="match status" value="1"/>
</dbReference>
<dbReference type="FunFam" id="3.20.20.70:FF:000197">
    <property type="entry name" value="Alpha-galactosidase"/>
    <property type="match status" value="1"/>
</dbReference>
<organism evidence="10">
    <name type="scientific">Guillardia theta (strain CCMP2712)</name>
    <name type="common">Cryptophyte</name>
    <dbReference type="NCBI Taxonomy" id="905079"/>
    <lineage>
        <taxon>Eukaryota</taxon>
        <taxon>Cryptophyceae</taxon>
        <taxon>Pyrenomonadales</taxon>
        <taxon>Geminigeraceae</taxon>
        <taxon>Guillardia</taxon>
    </lineage>
</organism>
<gene>
    <name evidence="10" type="ORF">GUITHDRAFT_70739</name>
</gene>
<dbReference type="eggNOG" id="KOG2366">
    <property type="taxonomic scope" value="Eukaryota"/>
</dbReference>
<evidence type="ECO:0000313" key="10">
    <source>
        <dbReference type="EMBL" id="EKX46356.1"/>
    </source>
</evidence>
<keyword evidence="4" id="KW-0732">Signal</keyword>
<proteinExistence type="inferred from homology"/>
<comment type="catalytic activity">
    <reaction evidence="1 7">
        <text>Hydrolysis of terminal, non-reducing alpha-D-galactose residues in alpha-D-galactosides, including galactose oligosaccharides, galactomannans and galactolipids.</text>
        <dbReference type="EC" id="3.2.1.22"/>
    </reaction>
</comment>
<keyword evidence="7" id="KW-1015">Disulfide bond</keyword>
<reference evidence="12" key="2">
    <citation type="submission" date="2012-11" db="EMBL/GenBank/DDBJ databases">
        <authorList>
            <person name="Kuo A."/>
            <person name="Curtis B.A."/>
            <person name="Tanifuji G."/>
            <person name="Burki F."/>
            <person name="Gruber A."/>
            <person name="Irimia M."/>
            <person name="Maruyama S."/>
            <person name="Arias M.C."/>
            <person name="Ball S.G."/>
            <person name="Gile G.H."/>
            <person name="Hirakawa Y."/>
            <person name="Hopkins J.F."/>
            <person name="Rensing S.A."/>
            <person name="Schmutz J."/>
            <person name="Symeonidi A."/>
            <person name="Elias M."/>
            <person name="Eveleigh R.J."/>
            <person name="Herman E.K."/>
            <person name="Klute M.J."/>
            <person name="Nakayama T."/>
            <person name="Obornik M."/>
            <person name="Reyes-Prieto A."/>
            <person name="Armbrust E.V."/>
            <person name="Aves S.J."/>
            <person name="Beiko R.G."/>
            <person name="Coutinho P."/>
            <person name="Dacks J.B."/>
            <person name="Durnford D.G."/>
            <person name="Fast N.M."/>
            <person name="Green B.R."/>
            <person name="Grisdale C."/>
            <person name="Hempe F."/>
            <person name="Henrissat B."/>
            <person name="Hoppner M.P."/>
            <person name="Ishida K.-I."/>
            <person name="Kim E."/>
            <person name="Koreny L."/>
            <person name="Kroth P.G."/>
            <person name="Liu Y."/>
            <person name="Malik S.-B."/>
            <person name="Maier U.G."/>
            <person name="McRose D."/>
            <person name="Mock T."/>
            <person name="Neilson J.A."/>
            <person name="Onodera N.T."/>
            <person name="Poole A.M."/>
            <person name="Pritham E.J."/>
            <person name="Richards T.A."/>
            <person name="Rocap G."/>
            <person name="Roy S.W."/>
            <person name="Sarai C."/>
            <person name="Schaack S."/>
            <person name="Shirato S."/>
            <person name="Slamovits C.H."/>
            <person name="Spencer D.F."/>
            <person name="Suzuki S."/>
            <person name="Worden A.Z."/>
            <person name="Zauner S."/>
            <person name="Barry K."/>
            <person name="Bell C."/>
            <person name="Bharti A.K."/>
            <person name="Crow J.A."/>
            <person name="Grimwood J."/>
            <person name="Kramer R."/>
            <person name="Lindquist E."/>
            <person name="Lucas S."/>
            <person name="Salamov A."/>
            <person name="McFadden G.I."/>
            <person name="Lane C.E."/>
            <person name="Keeling P.J."/>
            <person name="Gray M.W."/>
            <person name="Grigoriev I.V."/>
            <person name="Archibald J.M."/>
        </authorList>
    </citation>
    <scope>NUCLEOTIDE SEQUENCE</scope>
    <source>
        <strain evidence="12">CCMP2712</strain>
    </source>
</reference>
<dbReference type="PROSITE" id="PS00512">
    <property type="entry name" value="ALPHA_GALACTOSIDASE"/>
    <property type="match status" value="1"/>
</dbReference>
<comment type="similarity">
    <text evidence="2 7">Belongs to the glycosyl hydrolase 27 family.</text>
</comment>
<evidence type="ECO:0000256" key="7">
    <source>
        <dbReference type="RuleBase" id="RU361168"/>
    </source>
</evidence>
<evidence type="ECO:0000256" key="8">
    <source>
        <dbReference type="SAM" id="MobiDB-lite"/>
    </source>
</evidence>
<dbReference type="AlphaFoldDB" id="L1JCX6"/>
<dbReference type="KEGG" id="gtt:GUITHDRAFT_70739"/>
<evidence type="ECO:0000256" key="5">
    <source>
        <dbReference type="ARBA" id="ARBA00022801"/>
    </source>
</evidence>
<dbReference type="InterPro" id="IPR002241">
    <property type="entry name" value="Glyco_hydro_27"/>
</dbReference>
<dbReference type="InterPro" id="IPR017853">
    <property type="entry name" value="GH"/>
</dbReference>
<dbReference type="OMA" id="DRYPPMR"/>
<feature type="domain" description="Alpha galactosidase C-terminal" evidence="9">
    <location>
        <begin position="353"/>
        <end position="381"/>
    </location>
</feature>
<evidence type="ECO:0000256" key="1">
    <source>
        <dbReference type="ARBA" id="ARBA00001255"/>
    </source>
</evidence>
<dbReference type="InterPro" id="IPR013785">
    <property type="entry name" value="Aldolase_TIM"/>
</dbReference>
<sequence length="405" mass="43713">MQQGATGGRGAEGRGRRGGGGEGGREITLSYTRRGASSSSSSRGASRFSVSCILLLSSSLLGVQALDNGVGRLPAMGYNTWNDLLCKPTDSAIRKAAVRLEGLGLAALGYTYVNIDDCWAVSRDPKTNRLVHDASAFPQGIKGLADFMHSKGFKLGIYTDRGQLTCAGRPGSLGTEELDAQTFADWGIDYLKEDSCNATQEHEGALDEYRKMRDALNKTGRPIYFSLCGWHTWYAMPGKSIGNSWRIAGDVVNWKTMYRAIRKSELVVKFAGPGGWNDPDMLIGSGGGSNFNLLPHQSRTQFSLWSVLAAPLLIGAAINNLTAWDLETYSNADVIAVDQDVLGIQGSPYALTDCVQVWARPLSSGSFAVILLNLAADSRNVVCDLGCMKKIKALHPSWRSNSTER</sequence>
<dbReference type="STRING" id="905079.L1JCX6"/>
<dbReference type="Proteomes" id="UP000011087">
    <property type="component" value="Unassembled WGS sequence"/>
</dbReference>
<protein>
    <recommendedName>
        <fullName evidence="3 7">Alpha-galactosidase</fullName>
        <ecNumber evidence="3 7">3.2.1.22</ecNumber>
    </recommendedName>
    <alternativeName>
        <fullName evidence="7">Melibiase</fullName>
    </alternativeName>
</protein>
<dbReference type="InterPro" id="IPR013780">
    <property type="entry name" value="Glyco_hydro_b"/>
</dbReference>
<dbReference type="CDD" id="cd14792">
    <property type="entry name" value="GH27"/>
    <property type="match status" value="1"/>
</dbReference>
<dbReference type="Pfam" id="PF17801">
    <property type="entry name" value="Melibiase_C"/>
    <property type="match status" value="1"/>
</dbReference>
<keyword evidence="12" id="KW-1185">Reference proteome</keyword>
<dbReference type="RefSeq" id="XP_005833336.1">
    <property type="nucleotide sequence ID" value="XM_005833279.1"/>
</dbReference>
<dbReference type="InterPro" id="IPR000111">
    <property type="entry name" value="Glyco_hydro_27/36_CS"/>
</dbReference>
<dbReference type="EnsemblProtists" id="EKX46356">
    <property type="protein sequence ID" value="EKX46356"/>
    <property type="gene ID" value="GUITHDRAFT_70739"/>
</dbReference>
<reference evidence="10 12" key="1">
    <citation type="journal article" date="2012" name="Nature">
        <title>Algal genomes reveal evolutionary mosaicism and the fate of nucleomorphs.</title>
        <authorList>
            <consortium name="DOE Joint Genome Institute"/>
            <person name="Curtis B.A."/>
            <person name="Tanifuji G."/>
            <person name="Burki F."/>
            <person name="Gruber A."/>
            <person name="Irimia M."/>
            <person name="Maruyama S."/>
            <person name="Arias M.C."/>
            <person name="Ball S.G."/>
            <person name="Gile G.H."/>
            <person name="Hirakawa Y."/>
            <person name="Hopkins J.F."/>
            <person name="Kuo A."/>
            <person name="Rensing S.A."/>
            <person name="Schmutz J."/>
            <person name="Symeonidi A."/>
            <person name="Elias M."/>
            <person name="Eveleigh R.J."/>
            <person name="Herman E.K."/>
            <person name="Klute M.J."/>
            <person name="Nakayama T."/>
            <person name="Obornik M."/>
            <person name="Reyes-Prieto A."/>
            <person name="Armbrust E.V."/>
            <person name="Aves S.J."/>
            <person name="Beiko R.G."/>
            <person name="Coutinho P."/>
            <person name="Dacks J.B."/>
            <person name="Durnford D.G."/>
            <person name="Fast N.M."/>
            <person name="Green B.R."/>
            <person name="Grisdale C.J."/>
            <person name="Hempel F."/>
            <person name="Henrissat B."/>
            <person name="Hoppner M.P."/>
            <person name="Ishida K."/>
            <person name="Kim E."/>
            <person name="Koreny L."/>
            <person name="Kroth P.G."/>
            <person name="Liu Y."/>
            <person name="Malik S.B."/>
            <person name="Maier U.G."/>
            <person name="McRose D."/>
            <person name="Mock T."/>
            <person name="Neilson J.A."/>
            <person name="Onodera N.T."/>
            <person name="Poole A.M."/>
            <person name="Pritham E.J."/>
            <person name="Richards T.A."/>
            <person name="Rocap G."/>
            <person name="Roy S.W."/>
            <person name="Sarai C."/>
            <person name="Schaack S."/>
            <person name="Shirato S."/>
            <person name="Slamovits C.H."/>
            <person name="Spencer D.F."/>
            <person name="Suzuki S."/>
            <person name="Worden A.Z."/>
            <person name="Zauner S."/>
            <person name="Barry K."/>
            <person name="Bell C."/>
            <person name="Bharti A.K."/>
            <person name="Crow J.A."/>
            <person name="Grimwood J."/>
            <person name="Kramer R."/>
            <person name="Lindquist E."/>
            <person name="Lucas S."/>
            <person name="Salamov A."/>
            <person name="McFadden G.I."/>
            <person name="Lane C.E."/>
            <person name="Keeling P.J."/>
            <person name="Gray M.W."/>
            <person name="Grigoriev I.V."/>
            <person name="Archibald J.M."/>
        </authorList>
    </citation>
    <scope>NUCLEOTIDE SEQUENCE</scope>
    <source>
        <strain evidence="10 12">CCMP2712</strain>
    </source>
</reference>
<dbReference type="PaxDb" id="55529-EKX46356"/>
<evidence type="ECO:0000256" key="4">
    <source>
        <dbReference type="ARBA" id="ARBA00022729"/>
    </source>
</evidence>
<dbReference type="EMBL" id="JH992995">
    <property type="protein sequence ID" value="EKX46356.1"/>
    <property type="molecule type" value="Genomic_DNA"/>
</dbReference>
<dbReference type="GO" id="GO:0005975">
    <property type="term" value="P:carbohydrate metabolic process"/>
    <property type="evidence" value="ECO:0007669"/>
    <property type="project" value="InterPro"/>
</dbReference>
<evidence type="ECO:0000313" key="11">
    <source>
        <dbReference type="EnsemblProtists" id="EKX46356"/>
    </source>
</evidence>